<dbReference type="Pfam" id="PF21307">
    <property type="entry name" value="Glyco_hydro_95_C"/>
    <property type="match status" value="1"/>
</dbReference>
<dbReference type="Pfam" id="PF14498">
    <property type="entry name" value="Glyco_hyd_65N_2"/>
    <property type="match status" value="1"/>
</dbReference>
<evidence type="ECO:0000313" key="5">
    <source>
        <dbReference type="EMBL" id="TKC63620.1"/>
    </source>
</evidence>
<dbReference type="GO" id="GO:0004560">
    <property type="term" value="F:alpha-L-fucosidase activity"/>
    <property type="evidence" value="ECO:0007669"/>
    <property type="project" value="InterPro"/>
</dbReference>
<dbReference type="PANTHER" id="PTHR31084">
    <property type="entry name" value="ALPHA-L-FUCOSIDASE 2"/>
    <property type="match status" value="1"/>
</dbReference>
<evidence type="ECO:0000259" key="2">
    <source>
        <dbReference type="Pfam" id="PF14498"/>
    </source>
</evidence>
<evidence type="ECO:0000259" key="4">
    <source>
        <dbReference type="Pfam" id="PF22124"/>
    </source>
</evidence>
<evidence type="ECO:0000256" key="1">
    <source>
        <dbReference type="SAM" id="SignalP"/>
    </source>
</evidence>
<name>A0A4U1GKW3_9SPHI</name>
<dbReference type="FunFam" id="1.50.10.10:FF:000028">
    <property type="entry name" value="Alpha-L-fucosidase 2"/>
    <property type="match status" value="1"/>
</dbReference>
<feature type="chain" id="PRO_5020908655" evidence="1">
    <location>
        <begin position="19"/>
        <end position="817"/>
    </location>
</feature>
<gene>
    <name evidence="5" type="ORF">FBD94_04500</name>
</gene>
<dbReference type="Proteomes" id="UP000309594">
    <property type="component" value="Unassembled WGS sequence"/>
</dbReference>
<evidence type="ECO:0000313" key="6">
    <source>
        <dbReference type="Proteomes" id="UP000309594"/>
    </source>
</evidence>
<proteinExistence type="predicted"/>
<dbReference type="InterPro" id="IPR012341">
    <property type="entry name" value="6hp_glycosidase-like_sf"/>
</dbReference>
<sequence length="817" mass="91054">MKKNILLALFFISGSLYAQQQEMKLWYNKPAEKIWEAALPIGNGRIAGMVYGNPANELIKLNECTVWSGGPNRNDNPNALSALTEVRRLIFEAKYAEASDLATAKIKPEKINGMKYQPVGDLHLDFNGHENYTHYYRELDIDNAVTKTTYMVNGVTFIREVFASLSDHVIVVRITADQPSKITFNASFSSPQKSTISTKGNNELLLSGISGDKDGIKGAVKFQSQIRFKAEGGNISATNSTIAVENANAVTLYLSIGTNYNSYKDISGNEVERAEGNLAPALKKSYAVLLKNHITAYQKLFHRVKIDLGKTEAIKNPTDQRIIDFAKGNDPQLAALYFQFGRYLLISSSQPGGQPANLQGIWNDKMDPPWGSKYTININTEMNYWPAEVTNLSETHEPLIEMVKDLSVTGKETARVMYGAKGWVAHHNTDLWRITGPVDGVYSGMWPMGGAWLSRHLWDRFLYNGDQKYLRSVYDAMKGSAEFYADFLIEEPVNKWLVVSPSISPENAPAIAKGKSIAAGVTMDNQILYELFSNVIRASELLSKDKEFAEKLKGLRKRLPPMQIGQYGQLQEWLQDLDNPRDKHRHVSHLFGLYPAGQISAYRTPELFDAARTSLIQRGDLSTGWSMGWKVNLWARFLDGNHAYKLLTDQLSPVREKAEGGGTYPNLFDAHPPFQIDGNFGCTSGIAEMLLQSYDGAIHLLPALPDVWKNGSIKGLKARGGFEVVNLQWENGKLKQLVIKSLKGGNCRLRVPNKLKGIKGSILKPAKGSNSNEFYQVDKTPVPIISAKAKLNAVEIEPTFLFDFDTKVGQLYTFQAI</sequence>
<dbReference type="Gene3D" id="1.50.10.10">
    <property type="match status" value="1"/>
</dbReference>
<protein>
    <submittedName>
        <fullName evidence="5">Glycoside hydrolase family 95 protein</fullName>
    </submittedName>
</protein>
<accession>A0A4U1GKW3</accession>
<keyword evidence="5" id="KW-0378">Hydrolase</keyword>
<comment type="caution">
    <text evidence="5">The sequence shown here is derived from an EMBL/GenBank/DDBJ whole genome shotgun (WGS) entry which is preliminary data.</text>
</comment>
<dbReference type="InterPro" id="IPR049053">
    <property type="entry name" value="AFCA-like_C"/>
</dbReference>
<dbReference type="GO" id="GO:0005975">
    <property type="term" value="P:carbohydrate metabolic process"/>
    <property type="evidence" value="ECO:0007669"/>
    <property type="project" value="InterPro"/>
</dbReference>
<feature type="domain" description="Glycosyl hydrolase family 95 catalytic" evidence="4">
    <location>
        <begin position="285"/>
        <end position="690"/>
    </location>
</feature>
<reference evidence="5 6" key="1">
    <citation type="submission" date="2019-04" db="EMBL/GenBank/DDBJ databases">
        <title>Pedobacter sp. RP-1-16 sp. nov., isolated from Arctic soil.</title>
        <authorList>
            <person name="Dahal R.H."/>
            <person name="Kim D.-U."/>
        </authorList>
    </citation>
    <scope>NUCLEOTIDE SEQUENCE [LARGE SCALE GENOMIC DNA]</scope>
    <source>
        <strain evidence="5 6">RP-1-16</strain>
    </source>
</reference>
<dbReference type="PIRSF" id="PIRSF007663">
    <property type="entry name" value="UCP007663"/>
    <property type="match status" value="1"/>
</dbReference>
<keyword evidence="1" id="KW-0732">Signal</keyword>
<feature type="domain" description="Alpha fucosidase A-like C-terminal" evidence="3">
    <location>
        <begin position="692"/>
        <end position="756"/>
    </location>
</feature>
<dbReference type="Pfam" id="PF22124">
    <property type="entry name" value="Glyco_hydro_95_cat"/>
    <property type="match status" value="1"/>
</dbReference>
<feature type="signal peptide" evidence="1">
    <location>
        <begin position="1"/>
        <end position="18"/>
    </location>
</feature>
<dbReference type="PANTHER" id="PTHR31084:SF0">
    <property type="entry name" value="ALPHA-L-FUCOSIDASE 2"/>
    <property type="match status" value="1"/>
</dbReference>
<dbReference type="InterPro" id="IPR054363">
    <property type="entry name" value="GH95_cat"/>
</dbReference>
<evidence type="ECO:0000259" key="3">
    <source>
        <dbReference type="Pfam" id="PF21307"/>
    </source>
</evidence>
<dbReference type="EMBL" id="SWDX01000002">
    <property type="protein sequence ID" value="TKC63620.1"/>
    <property type="molecule type" value="Genomic_DNA"/>
</dbReference>
<feature type="domain" description="Glycosyl hydrolase family 95 N-terminal" evidence="2">
    <location>
        <begin position="25"/>
        <end position="262"/>
    </location>
</feature>
<dbReference type="InterPro" id="IPR027414">
    <property type="entry name" value="GH95_N_dom"/>
</dbReference>
<dbReference type="InterPro" id="IPR016518">
    <property type="entry name" value="Alpha-L-fucosidase"/>
</dbReference>
<dbReference type="InterPro" id="IPR008928">
    <property type="entry name" value="6-hairpin_glycosidase_sf"/>
</dbReference>
<dbReference type="AlphaFoldDB" id="A0A4U1GKW3"/>
<dbReference type="RefSeq" id="WP_136879278.1">
    <property type="nucleotide sequence ID" value="NZ_SWDX01000002.1"/>
</dbReference>
<organism evidence="5 6">
    <name type="scientific">Pedobacter hiemivivus</name>
    <dbReference type="NCBI Taxonomy" id="2530454"/>
    <lineage>
        <taxon>Bacteria</taxon>
        <taxon>Pseudomonadati</taxon>
        <taxon>Bacteroidota</taxon>
        <taxon>Sphingobacteriia</taxon>
        <taxon>Sphingobacteriales</taxon>
        <taxon>Sphingobacteriaceae</taxon>
        <taxon>Pedobacter</taxon>
    </lineage>
</organism>
<dbReference type="SUPFAM" id="SSF48208">
    <property type="entry name" value="Six-hairpin glycosidases"/>
    <property type="match status" value="1"/>
</dbReference>